<comment type="caution">
    <text evidence="7">The sequence shown here is derived from an EMBL/GenBank/DDBJ whole genome shotgun (WGS) entry which is preliminary data.</text>
</comment>
<organism evidence="7 8">
    <name type="scientific">Geotrichum candidum</name>
    <name type="common">Oospora lactis</name>
    <name type="synonym">Dipodascus geotrichum</name>
    <dbReference type="NCBI Taxonomy" id="1173061"/>
    <lineage>
        <taxon>Eukaryota</taxon>
        <taxon>Fungi</taxon>
        <taxon>Dikarya</taxon>
        <taxon>Ascomycota</taxon>
        <taxon>Saccharomycotina</taxon>
        <taxon>Dipodascomycetes</taxon>
        <taxon>Dipodascales</taxon>
        <taxon>Dipodascaceae</taxon>
        <taxon>Geotrichum</taxon>
    </lineage>
</organism>
<evidence type="ECO:0000256" key="6">
    <source>
        <dbReference type="SAM" id="MobiDB-lite"/>
    </source>
</evidence>
<accession>A0A0J9XJ58</accession>
<dbReference type="Pfam" id="PF06179">
    <property type="entry name" value="Med22"/>
    <property type="match status" value="1"/>
</dbReference>
<gene>
    <name evidence="7" type="ORF">BN980_GECA22s01121g</name>
</gene>
<dbReference type="PANTHER" id="PTHR12434">
    <property type="entry name" value="MEDIATOR OF RNA POLYMERASE II TRANSCRIPTION SUBUNIT 22"/>
    <property type="match status" value="1"/>
</dbReference>
<dbReference type="AlphaFoldDB" id="A0A0J9XJ58"/>
<reference evidence="7" key="1">
    <citation type="submission" date="2014-03" db="EMBL/GenBank/DDBJ databases">
        <authorList>
            <person name="Casaregola S."/>
        </authorList>
    </citation>
    <scope>NUCLEOTIDE SEQUENCE [LARGE SCALE GENOMIC DNA]</scope>
    <source>
        <strain evidence="7">CLIB 918</strain>
    </source>
</reference>
<evidence type="ECO:0000256" key="1">
    <source>
        <dbReference type="ARBA" id="ARBA00004123"/>
    </source>
</evidence>
<dbReference type="STRING" id="1173061.A0A0J9XJ58"/>
<proteinExistence type="inferred from homology"/>
<evidence type="ECO:0000256" key="2">
    <source>
        <dbReference type="ARBA" id="ARBA00005942"/>
    </source>
</evidence>
<comment type="subcellular location">
    <subcellularLocation>
        <location evidence="1">Nucleus</location>
    </subcellularLocation>
</comment>
<keyword evidence="4" id="KW-0804">Transcription</keyword>
<evidence type="ECO:0000256" key="4">
    <source>
        <dbReference type="ARBA" id="ARBA00023163"/>
    </source>
</evidence>
<name>A0A0J9XJ58_GEOCN</name>
<keyword evidence="8" id="KW-1185">Reference proteome</keyword>
<evidence type="ECO:0000313" key="8">
    <source>
        <dbReference type="Proteomes" id="UP000242525"/>
    </source>
</evidence>
<evidence type="ECO:0000313" key="7">
    <source>
        <dbReference type="EMBL" id="CDO57518.1"/>
    </source>
</evidence>
<dbReference type="InterPro" id="IPR009332">
    <property type="entry name" value="Med22"/>
</dbReference>
<comment type="similarity">
    <text evidence="2">Belongs to the Mediator complex subunit 22 family.</text>
</comment>
<sequence length="132" mass="14802">MSQPPAPQRTTVLLQRVDAATEALVSNFKQIVDLSSNSGKERGYVASEVFQIESSATSLVRSAEELMFVTRSLKEAWILGQIKPLRNEEEQQQQQEGDGLTEDKDVNDREQQNTKKVNPKAEKLLDAILQES</sequence>
<feature type="region of interest" description="Disordered" evidence="6">
    <location>
        <begin position="84"/>
        <end position="123"/>
    </location>
</feature>
<protein>
    <submittedName>
        <fullName evidence="7">Similar to Saccharomyces cerevisiae YBR253W SRB6 Subunit of the RNA polymerase II mediator complex</fullName>
    </submittedName>
</protein>
<dbReference type="GO" id="GO:0003712">
    <property type="term" value="F:transcription coregulator activity"/>
    <property type="evidence" value="ECO:0007669"/>
    <property type="project" value="InterPro"/>
</dbReference>
<evidence type="ECO:0000256" key="3">
    <source>
        <dbReference type="ARBA" id="ARBA00023015"/>
    </source>
</evidence>
<evidence type="ECO:0000256" key="5">
    <source>
        <dbReference type="ARBA" id="ARBA00023242"/>
    </source>
</evidence>
<keyword evidence="5" id="KW-0539">Nucleus</keyword>
<keyword evidence="3" id="KW-0805">Transcription regulation</keyword>
<dbReference type="Proteomes" id="UP000242525">
    <property type="component" value="Unassembled WGS sequence"/>
</dbReference>
<dbReference type="Gene3D" id="6.10.280.160">
    <property type="entry name" value="Mediator of RNA polymerase II transcription subunit 22"/>
    <property type="match status" value="1"/>
</dbReference>
<dbReference type="PANTHER" id="PTHR12434:SF6">
    <property type="entry name" value="MEDIATOR OF RNA POLYMERASE II TRANSCRIPTION SUBUNIT 22"/>
    <property type="match status" value="1"/>
</dbReference>
<feature type="compositionally biased region" description="Basic and acidic residues" evidence="6">
    <location>
        <begin position="101"/>
        <end position="123"/>
    </location>
</feature>
<dbReference type="EMBL" id="CCBN010000022">
    <property type="protein sequence ID" value="CDO57518.1"/>
    <property type="molecule type" value="Genomic_DNA"/>
</dbReference>
<dbReference type="OrthoDB" id="203279at2759"/>
<dbReference type="GO" id="GO:0016592">
    <property type="term" value="C:mediator complex"/>
    <property type="evidence" value="ECO:0007669"/>
    <property type="project" value="InterPro"/>
</dbReference>
<dbReference type="GO" id="GO:0006357">
    <property type="term" value="P:regulation of transcription by RNA polymerase II"/>
    <property type="evidence" value="ECO:0007669"/>
    <property type="project" value="InterPro"/>
</dbReference>